<keyword evidence="1" id="KW-1133">Transmembrane helix</keyword>
<keyword evidence="1" id="KW-0812">Transmembrane</keyword>
<dbReference type="PANTHER" id="PTHR36396">
    <property type="entry name" value="MALTASE-GLUCOAMYLASE, INTESTINAL PROTEIN"/>
    <property type="match status" value="1"/>
</dbReference>
<dbReference type="Gramene" id="Pp3c19_3200V3.2">
    <property type="protein sequence ID" value="Pp3c19_3200V3.2"/>
    <property type="gene ID" value="Pp3c19_3200"/>
</dbReference>
<sequence>MDMEGDAALPTPSSQRSLHFVEVVGPDGKKKRFAAGTRAGFAVDRFNKLNPNDSKPVVCIQACKDGEEPIEYGPDVELHLHDEAWTFQCVSEHVFPLPNNNVKARTEVTQAVEKELYTYSQTPWATNEGITKTLLDKTISADGEVLHGTTVVQGWEEFYPGGVLPEGGKQECTPEYFIKVLLMFVCIFGFAGALGYFLERMPEMVPKYNTIEPS</sequence>
<dbReference type="EnsemblPlants" id="Pp3c19_3200V3.1">
    <property type="protein sequence ID" value="Pp3c19_3200V3.1"/>
    <property type="gene ID" value="Pp3c19_3200"/>
</dbReference>
<evidence type="ECO:0000313" key="4">
    <source>
        <dbReference type="Proteomes" id="UP000006727"/>
    </source>
</evidence>
<dbReference type="EMBL" id="ABEU02000019">
    <property type="protein sequence ID" value="PNR33801.1"/>
    <property type="molecule type" value="Genomic_DNA"/>
</dbReference>
<keyword evidence="1" id="KW-0472">Membrane</keyword>
<protein>
    <submittedName>
        <fullName evidence="2 3">Uncharacterized protein</fullName>
    </submittedName>
</protein>
<feature type="transmembrane region" description="Helical" evidence="1">
    <location>
        <begin position="176"/>
        <end position="198"/>
    </location>
</feature>
<dbReference type="PaxDb" id="3218-PP1S109_146V6.1"/>
<accession>A9SRS1</accession>
<dbReference type="Proteomes" id="UP000006727">
    <property type="component" value="Chromosome 19"/>
</dbReference>
<dbReference type="GeneID" id="112296164"/>
<gene>
    <name evidence="3" type="primary">LOC112296164</name>
    <name evidence="2" type="ORF">PHYPA_023617</name>
</gene>
<evidence type="ECO:0000313" key="2">
    <source>
        <dbReference type="EMBL" id="PNR33801.1"/>
    </source>
</evidence>
<reference evidence="2 4" key="2">
    <citation type="journal article" date="2018" name="Plant J.">
        <title>The Physcomitrella patens chromosome-scale assembly reveals moss genome structure and evolution.</title>
        <authorList>
            <person name="Lang D."/>
            <person name="Ullrich K.K."/>
            <person name="Murat F."/>
            <person name="Fuchs J."/>
            <person name="Jenkins J."/>
            <person name="Haas F.B."/>
            <person name="Piednoel M."/>
            <person name="Gundlach H."/>
            <person name="Van Bel M."/>
            <person name="Meyberg R."/>
            <person name="Vives C."/>
            <person name="Morata J."/>
            <person name="Symeonidi A."/>
            <person name="Hiss M."/>
            <person name="Muchero W."/>
            <person name="Kamisugi Y."/>
            <person name="Saleh O."/>
            <person name="Blanc G."/>
            <person name="Decker E.L."/>
            <person name="van Gessel N."/>
            <person name="Grimwood J."/>
            <person name="Hayes R.D."/>
            <person name="Graham S.W."/>
            <person name="Gunter L.E."/>
            <person name="McDaniel S.F."/>
            <person name="Hoernstein S.N.W."/>
            <person name="Larsson A."/>
            <person name="Li F.W."/>
            <person name="Perroud P.F."/>
            <person name="Phillips J."/>
            <person name="Ranjan P."/>
            <person name="Rokshar D.S."/>
            <person name="Rothfels C.J."/>
            <person name="Schneider L."/>
            <person name="Shu S."/>
            <person name="Stevenson D.W."/>
            <person name="Thummler F."/>
            <person name="Tillich M."/>
            <person name="Villarreal Aguilar J.C."/>
            <person name="Widiez T."/>
            <person name="Wong G.K."/>
            <person name="Wymore A."/>
            <person name="Zhang Y."/>
            <person name="Zimmer A.D."/>
            <person name="Quatrano R.S."/>
            <person name="Mayer K.F.X."/>
            <person name="Goodstein D."/>
            <person name="Casacuberta J.M."/>
            <person name="Vandepoele K."/>
            <person name="Reski R."/>
            <person name="Cuming A.C."/>
            <person name="Tuskan G.A."/>
            <person name="Maumus F."/>
            <person name="Salse J."/>
            <person name="Schmutz J."/>
            <person name="Rensing S.A."/>
        </authorList>
    </citation>
    <scope>NUCLEOTIDE SEQUENCE [LARGE SCALE GENOMIC DNA]</scope>
    <source>
        <strain evidence="3 4">cv. Gransden 2004</strain>
    </source>
</reference>
<keyword evidence="4" id="KW-1185">Reference proteome</keyword>
<dbReference type="HOGENOM" id="CLU_1290857_0_0_1"/>
<dbReference type="OrthoDB" id="1932454at2759"/>
<reference evidence="2 4" key="1">
    <citation type="journal article" date="2008" name="Science">
        <title>The Physcomitrella genome reveals evolutionary insights into the conquest of land by plants.</title>
        <authorList>
            <person name="Rensing S."/>
            <person name="Lang D."/>
            <person name="Zimmer A."/>
            <person name="Terry A."/>
            <person name="Salamov A."/>
            <person name="Shapiro H."/>
            <person name="Nishiyama T."/>
            <person name="Perroud P.-F."/>
            <person name="Lindquist E."/>
            <person name="Kamisugi Y."/>
            <person name="Tanahashi T."/>
            <person name="Sakakibara K."/>
            <person name="Fujita T."/>
            <person name="Oishi K."/>
            <person name="Shin-I T."/>
            <person name="Kuroki Y."/>
            <person name="Toyoda A."/>
            <person name="Suzuki Y."/>
            <person name="Hashimoto A."/>
            <person name="Yamaguchi K."/>
            <person name="Sugano A."/>
            <person name="Kohara Y."/>
            <person name="Fujiyama A."/>
            <person name="Anterola A."/>
            <person name="Aoki S."/>
            <person name="Ashton N."/>
            <person name="Barbazuk W.B."/>
            <person name="Barker E."/>
            <person name="Bennetzen J."/>
            <person name="Bezanilla M."/>
            <person name="Blankenship R."/>
            <person name="Cho S.H."/>
            <person name="Dutcher S."/>
            <person name="Estelle M."/>
            <person name="Fawcett J.A."/>
            <person name="Gundlach H."/>
            <person name="Hanada K."/>
            <person name="Heyl A."/>
            <person name="Hicks K.A."/>
            <person name="Hugh J."/>
            <person name="Lohr M."/>
            <person name="Mayer K."/>
            <person name="Melkozernov A."/>
            <person name="Murata T."/>
            <person name="Nelson D."/>
            <person name="Pils B."/>
            <person name="Prigge M."/>
            <person name="Reiss B."/>
            <person name="Renner T."/>
            <person name="Rombauts S."/>
            <person name="Rushton P."/>
            <person name="Sanderfoot A."/>
            <person name="Schween G."/>
            <person name="Shiu S.-H."/>
            <person name="Stueber K."/>
            <person name="Theodoulou F.L."/>
            <person name="Tu H."/>
            <person name="Van de Peer Y."/>
            <person name="Verrier P.J."/>
            <person name="Waters E."/>
            <person name="Wood A."/>
            <person name="Yang L."/>
            <person name="Cove D."/>
            <person name="Cuming A."/>
            <person name="Hasebe M."/>
            <person name="Lucas S."/>
            <person name="Mishler D.B."/>
            <person name="Reski R."/>
            <person name="Grigoriev I."/>
            <person name="Quatrano R.S."/>
            <person name="Boore J.L."/>
        </authorList>
    </citation>
    <scope>NUCLEOTIDE SEQUENCE [LARGE SCALE GENOMIC DNA]</scope>
    <source>
        <strain evidence="3 4">cv. Gransden 2004</strain>
    </source>
</reference>
<dbReference type="Gramene" id="Pp3c19_3200V3.1">
    <property type="protein sequence ID" value="Pp3c19_3200V3.1"/>
    <property type="gene ID" value="Pp3c19_3200"/>
</dbReference>
<reference evidence="3" key="3">
    <citation type="submission" date="2020-12" db="UniProtKB">
        <authorList>
            <consortium name="EnsemblPlants"/>
        </authorList>
    </citation>
    <scope>IDENTIFICATION</scope>
</reference>
<evidence type="ECO:0000313" key="3">
    <source>
        <dbReference type="EnsemblPlants" id="Pp3c19_3200V3.1"/>
    </source>
</evidence>
<dbReference type="EnsemblPlants" id="Pp3c19_3200V3.2">
    <property type="protein sequence ID" value="Pp3c19_3200V3.2"/>
    <property type="gene ID" value="Pp3c19_3200"/>
</dbReference>
<dbReference type="AlphaFoldDB" id="A9SRS1"/>
<evidence type="ECO:0000256" key="1">
    <source>
        <dbReference type="SAM" id="Phobius"/>
    </source>
</evidence>
<dbReference type="RefSeq" id="XP_024404222.1">
    <property type="nucleotide sequence ID" value="XM_024548454.2"/>
</dbReference>
<proteinExistence type="predicted"/>
<dbReference type="PANTHER" id="PTHR36396:SF1">
    <property type="entry name" value="MALTASE-GLUCOAMYLASE, INTESTINAL PROTEIN"/>
    <property type="match status" value="1"/>
</dbReference>
<organism evidence="2">
    <name type="scientific">Physcomitrium patens</name>
    <name type="common">Spreading-leaved earth moss</name>
    <name type="synonym">Physcomitrella patens</name>
    <dbReference type="NCBI Taxonomy" id="3218"/>
    <lineage>
        <taxon>Eukaryota</taxon>
        <taxon>Viridiplantae</taxon>
        <taxon>Streptophyta</taxon>
        <taxon>Embryophyta</taxon>
        <taxon>Bryophyta</taxon>
        <taxon>Bryophytina</taxon>
        <taxon>Bryopsida</taxon>
        <taxon>Funariidae</taxon>
        <taxon>Funariales</taxon>
        <taxon>Funariaceae</taxon>
        <taxon>Physcomitrium</taxon>
    </lineage>
</organism>
<dbReference type="OMA" id="FLYIAKV"/>
<name>A9SRS1_PHYPA</name>